<dbReference type="InterPro" id="IPR036312">
    <property type="entry name" value="Bifun_inhib/LTP/seed_sf"/>
</dbReference>
<organism evidence="8 9">
    <name type="scientific">Setaria viridis</name>
    <name type="common">Green bristlegrass</name>
    <name type="synonym">Setaria italica subsp. viridis</name>
    <dbReference type="NCBI Taxonomy" id="4556"/>
    <lineage>
        <taxon>Eukaryota</taxon>
        <taxon>Viridiplantae</taxon>
        <taxon>Streptophyta</taxon>
        <taxon>Embryophyta</taxon>
        <taxon>Tracheophyta</taxon>
        <taxon>Spermatophyta</taxon>
        <taxon>Magnoliopsida</taxon>
        <taxon>Liliopsida</taxon>
        <taxon>Poales</taxon>
        <taxon>Poaceae</taxon>
        <taxon>PACMAD clade</taxon>
        <taxon>Panicoideae</taxon>
        <taxon>Panicodae</taxon>
        <taxon>Paniceae</taxon>
        <taxon>Cenchrinae</taxon>
        <taxon>Setaria</taxon>
    </lineage>
</organism>
<evidence type="ECO:0000256" key="6">
    <source>
        <dbReference type="SAM" id="SignalP"/>
    </source>
</evidence>
<evidence type="ECO:0000256" key="5">
    <source>
        <dbReference type="SAM" id="MobiDB-lite"/>
    </source>
</evidence>
<reference evidence="8" key="1">
    <citation type="submission" date="2019-03" db="EMBL/GenBank/DDBJ databases">
        <title>WGS assembly of Setaria viridis.</title>
        <authorList>
            <person name="Huang P."/>
            <person name="Jenkins J."/>
            <person name="Grimwood J."/>
            <person name="Barry K."/>
            <person name="Healey A."/>
            <person name="Mamidi S."/>
            <person name="Sreedasyam A."/>
            <person name="Shu S."/>
            <person name="Feldman M."/>
            <person name="Wu J."/>
            <person name="Yu Y."/>
            <person name="Chen C."/>
            <person name="Johnson J."/>
            <person name="Rokhsar D."/>
            <person name="Baxter I."/>
            <person name="Schmutz J."/>
            <person name="Brutnell T."/>
            <person name="Kellogg E."/>
        </authorList>
    </citation>
    <scope>NUCLEOTIDE SEQUENCE [LARGE SCALE GENOMIC DNA]</scope>
</reference>
<feature type="chain" id="PRO_5020547322" description="Bifunctional inhibitor/plant lipid transfer protein/seed storage helical domain-containing protein" evidence="6">
    <location>
        <begin position="25"/>
        <end position="219"/>
    </location>
</feature>
<evidence type="ECO:0000259" key="7">
    <source>
        <dbReference type="Pfam" id="PF14368"/>
    </source>
</evidence>
<proteinExistence type="inferred from homology"/>
<dbReference type="OMA" id="ECCNAIG"/>
<keyword evidence="4" id="KW-0325">Glycoprotein</keyword>
<evidence type="ECO:0000313" key="8">
    <source>
        <dbReference type="EMBL" id="TKW17920.1"/>
    </source>
</evidence>
<feature type="signal peptide" evidence="6">
    <location>
        <begin position="1"/>
        <end position="24"/>
    </location>
</feature>
<protein>
    <recommendedName>
        <fullName evidence="7">Bifunctional inhibitor/plant lipid transfer protein/seed storage helical domain-containing protein</fullName>
    </recommendedName>
</protein>
<dbReference type="InterPro" id="IPR016140">
    <property type="entry name" value="Bifunc_inhib/LTP/seed_store"/>
</dbReference>
<evidence type="ECO:0000256" key="1">
    <source>
        <dbReference type="ARBA" id="ARBA00009748"/>
    </source>
</evidence>
<feature type="compositionally biased region" description="Pro residues" evidence="5">
    <location>
        <begin position="198"/>
        <end position="207"/>
    </location>
</feature>
<comment type="similarity">
    <text evidence="1">Belongs to the plant LTP family.</text>
</comment>
<feature type="domain" description="Bifunctional inhibitor/plant lipid transfer protein/seed storage helical" evidence="7">
    <location>
        <begin position="95"/>
        <end position="179"/>
    </location>
</feature>
<accession>A0A4U6UNK3</accession>
<gene>
    <name evidence="8" type="ORF">SEVIR_5G400400v2</name>
</gene>
<evidence type="ECO:0000256" key="3">
    <source>
        <dbReference type="ARBA" id="ARBA00023157"/>
    </source>
</evidence>
<keyword evidence="2 6" id="KW-0732">Signal</keyword>
<dbReference type="EMBL" id="CM016556">
    <property type="protein sequence ID" value="TKW17920.1"/>
    <property type="molecule type" value="Genomic_DNA"/>
</dbReference>
<evidence type="ECO:0000256" key="2">
    <source>
        <dbReference type="ARBA" id="ARBA00022729"/>
    </source>
</evidence>
<keyword evidence="9" id="KW-1185">Reference proteome</keyword>
<dbReference type="Gene3D" id="1.10.110.10">
    <property type="entry name" value="Plant lipid-transfer and hydrophobic proteins"/>
    <property type="match status" value="1"/>
</dbReference>
<dbReference type="SUPFAM" id="SSF47699">
    <property type="entry name" value="Bifunctional inhibitor/lipid-transfer protein/seed storage 2S albumin"/>
    <property type="match status" value="1"/>
</dbReference>
<dbReference type="InterPro" id="IPR043325">
    <property type="entry name" value="LTSS"/>
</dbReference>
<feature type="region of interest" description="Disordered" evidence="5">
    <location>
        <begin position="194"/>
        <end position="219"/>
    </location>
</feature>
<dbReference type="Gramene" id="TKW17920">
    <property type="protein sequence ID" value="TKW17920"/>
    <property type="gene ID" value="SEVIR_5G400400v2"/>
</dbReference>
<evidence type="ECO:0000313" key="9">
    <source>
        <dbReference type="Proteomes" id="UP000298652"/>
    </source>
</evidence>
<keyword evidence="3" id="KW-1015">Disulfide bond</keyword>
<feature type="compositionally biased region" description="Basic residues" evidence="5">
    <location>
        <begin position="208"/>
        <end position="219"/>
    </location>
</feature>
<dbReference type="PANTHER" id="PTHR33044">
    <property type="entry name" value="BIFUNCTIONAL INHIBITOR/LIPID-TRANSFER PROTEIN/SEED STORAGE 2S ALBUMIN SUPERFAMILY PROTEIN-RELATED"/>
    <property type="match status" value="1"/>
</dbReference>
<dbReference type="AlphaFoldDB" id="A0A4U6UNK3"/>
<name>A0A4U6UNK3_SETVI</name>
<dbReference type="CDD" id="cd00010">
    <property type="entry name" value="AAI_LTSS"/>
    <property type="match status" value="1"/>
</dbReference>
<sequence>MAPSNKLTLIALLVAFAIVAPSAAVRDGGAAKDAPAPAPSASGEATVHPMGFFDDILDDIIHFRIPDLPLPPILPCPPDFPIKIPFIPCYNETNTLECRSSLAKYMPPCAGFLTDADDSGSASSPPKECCNAIGSFLEDPIRALCLCHVVNGDFGKLLKAPMNPKRANSFLQQCGFELSSAQVSRICSGNTTLTIPPMDAPSPPRPPTWRHHGTKGGSP</sequence>
<dbReference type="Proteomes" id="UP000298652">
    <property type="component" value="Chromosome 5"/>
</dbReference>
<evidence type="ECO:0000256" key="4">
    <source>
        <dbReference type="ARBA" id="ARBA00023180"/>
    </source>
</evidence>
<dbReference type="Pfam" id="PF14368">
    <property type="entry name" value="LTP_2"/>
    <property type="match status" value="1"/>
</dbReference>